<keyword evidence="5" id="KW-1185">Reference proteome</keyword>
<feature type="domain" description="CBS" evidence="3">
    <location>
        <begin position="92"/>
        <end position="148"/>
    </location>
</feature>
<evidence type="ECO:0000259" key="3">
    <source>
        <dbReference type="PROSITE" id="PS51371"/>
    </source>
</evidence>
<dbReference type="CDD" id="cd02205">
    <property type="entry name" value="CBS_pair_SF"/>
    <property type="match status" value="1"/>
</dbReference>
<evidence type="ECO:0000313" key="5">
    <source>
        <dbReference type="Proteomes" id="UP000626210"/>
    </source>
</evidence>
<dbReference type="SMART" id="SM00116">
    <property type="entry name" value="CBS"/>
    <property type="match status" value="2"/>
</dbReference>
<accession>A0ABQ3G3W1</accession>
<protein>
    <recommendedName>
        <fullName evidence="3">CBS domain-containing protein</fullName>
    </recommendedName>
</protein>
<organism evidence="4 5">
    <name type="scientific">Pseudorhodoferax aquiterrae</name>
    <dbReference type="NCBI Taxonomy" id="747304"/>
    <lineage>
        <taxon>Bacteria</taxon>
        <taxon>Pseudomonadati</taxon>
        <taxon>Pseudomonadota</taxon>
        <taxon>Betaproteobacteria</taxon>
        <taxon>Burkholderiales</taxon>
        <taxon>Comamonadaceae</taxon>
    </lineage>
</organism>
<evidence type="ECO:0000313" key="4">
    <source>
        <dbReference type="EMBL" id="GHC86356.1"/>
    </source>
</evidence>
<gene>
    <name evidence="4" type="ORF">GCM10007320_32060</name>
</gene>
<sequence length="226" mass="24303">MFSIYGVSGRQFTGSAEQLRQIERVNAAARTRRIDSNEEVLPERVSADPALTTPLEPAAGTSVARRTALAAYAQSSAPETQRQPLTRVAEIMRQPVLTLPESTPVLQAWKLLAYHGHAQAPVVSASGMLVGLLLRADLFPAERMAVAEMPQESWAALMAQPVSELMWTPVPSTSADNEIRRVAAVLHEDGLPGLPVVDDAGAVVGFVSRGDIVRAVAHEPPLDLWS</sequence>
<dbReference type="SUPFAM" id="SSF54631">
    <property type="entry name" value="CBS-domain pair"/>
    <property type="match status" value="1"/>
</dbReference>
<comment type="caution">
    <text evidence="4">The sequence shown here is derived from an EMBL/GenBank/DDBJ whole genome shotgun (WGS) entry which is preliminary data.</text>
</comment>
<dbReference type="Proteomes" id="UP000626210">
    <property type="component" value="Unassembled WGS sequence"/>
</dbReference>
<dbReference type="EMBL" id="BMYK01000009">
    <property type="protein sequence ID" value="GHC86356.1"/>
    <property type="molecule type" value="Genomic_DNA"/>
</dbReference>
<dbReference type="RefSeq" id="WP_189687951.1">
    <property type="nucleotide sequence ID" value="NZ_BMYK01000009.1"/>
</dbReference>
<name>A0ABQ3G3W1_9BURK</name>
<evidence type="ECO:0000256" key="1">
    <source>
        <dbReference type="ARBA" id="ARBA00023122"/>
    </source>
</evidence>
<dbReference type="PROSITE" id="PS51371">
    <property type="entry name" value="CBS"/>
    <property type="match status" value="2"/>
</dbReference>
<dbReference type="Gene3D" id="3.10.580.10">
    <property type="entry name" value="CBS-domain"/>
    <property type="match status" value="1"/>
</dbReference>
<evidence type="ECO:0000256" key="2">
    <source>
        <dbReference type="PROSITE-ProRule" id="PRU00703"/>
    </source>
</evidence>
<dbReference type="Pfam" id="PF00571">
    <property type="entry name" value="CBS"/>
    <property type="match status" value="2"/>
</dbReference>
<feature type="domain" description="CBS" evidence="3">
    <location>
        <begin position="166"/>
        <end position="224"/>
    </location>
</feature>
<dbReference type="PANTHER" id="PTHR43080:SF26">
    <property type="entry name" value="REGULATORY PROTEIN"/>
    <property type="match status" value="1"/>
</dbReference>
<dbReference type="PANTHER" id="PTHR43080">
    <property type="entry name" value="CBS DOMAIN-CONTAINING PROTEIN CBSX3, MITOCHONDRIAL"/>
    <property type="match status" value="1"/>
</dbReference>
<keyword evidence="1 2" id="KW-0129">CBS domain</keyword>
<proteinExistence type="predicted"/>
<reference evidence="5" key="1">
    <citation type="journal article" date="2019" name="Int. J. Syst. Evol. Microbiol.">
        <title>The Global Catalogue of Microorganisms (GCM) 10K type strain sequencing project: providing services to taxonomists for standard genome sequencing and annotation.</title>
        <authorList>
            <consortium name="The Broad Institute Genomics Platform"/>
            <consortium name="The Broad Institute Genome Sequencing Center for Infectious Disease"/>
            <person name="Wu L."/>
            <person name="Ma J."/>
        </authorList>
    </citation>
    <scope>NUCLEOTIDE SEQUENCE [LARGE SCALE GENOMIC DNA]</scope>
    <source>
        <strain evidence="5">KCTC 23314</strain>
    </source>
</reference>
<dbReference type="InterPro" id="IPR046342">
    <property type="entry name" value="CBS_dom_sf"/>
</dbReference>
<dbReference type="InterPro" id="IPR051257">
    <property type="entry name" value="Diverse_CBS-Domain"/>
</dbReference>
<dbReference type="InterPro" id="IPR000644">
    <property type="entry name" value="CBS_dom"/>
</dbReference>